<proteinExistence type="evidence at transcript level"/>
<organism evidence="1">
    <name type="scientific">Amblyomma parvum</name>
    <name type="common">South American tick</name>
    <dbReference type="NCBI Taxonomy" id="251391"/>
    <lineage>
        <taxon>Eukaryota</taxon>
        <taxon>Metazoa</taxon>
        <taxon>Ecdysozoa</taxon>
        <taxon>Arthropoda</taxon>
        <taxon>Chelicerata</taxon>
        <taxon>Arachnida</taxon>
        <taxon>Acari</taxon>
        <taxon>Parasitiformes</taxon>
        <taxon>Ixodida</taxon>
        <taxon>Ixodoidea</taxon>
        <taxon>Ixodidae</taxon>
        <taxon>Amblyomminae</taxon>
        <taxon>Amblyomma</taxon>
    </lineage>
</organism>
<reference evidence="1" key="1">
    <citation type="submission" date="2014-03" db="EMBL/GenBank/DDBJ databases">
        <title>The sialotranscriptome of Amblyomma triste, Amblyomma parvum and Amblyomma cajennense ticks, uncovered by 454-based RNA-seq.</title>
        <authorList>
            <person name="Garcia G.R."/>
            <person name="Gardinassi L.G."/>
            <person name="Ribeiro J.M."/>
            <person name="Anatrielo E."/>
            <person name="Ferreira B.R."/>
            <person name="Moreira H.N."/>
            <person name="Mafra C."/>
            <person name="Olegario M.M."/>
            <person name="Szabo P.J."/>
            <person name="Miranda-Santos I.K."/>
            <person name="Maruyama S.R."/>
        </authorList>
    </citation>
    <scope>NUCLEOTIDE SEQUENCE</scope>
    <source>
        <strain evidence="1">Araguapaz</strain>
        <tissue evidence="1">Salivary glands</tissue>
    </source>
</reference>
<name>A0A023FZD7_AMBPA</name>
<accession>A0A023FZD7</accession>
<evidence type="ECO:0000313" key="1">
    <source>
        <dbReference type="EMBL" id="JAC27246.1"/>
    </source>
</evidence>
<sequence>MALFVLSLDPLLRAVASHPRIRGFPMPGQDTIVVSAYADDISVFARNASSFREFLAIFDIYASLSGAQLNAAKSRAMRFGSFNDQLPLPIPFVDAVRVLGITFEQRGVSQRTWNEVVKRTTNALSSAAHFGLSMATKVTVVKTRAYAFACYVARVAIVPRRTANRLSSLVGCF</sequence>
<feature type="non-terminal residue" evidence="1">
    <location>
        <position position="173"/>
    </location>
</feature>
<protein>
    <submittedName>
        <fullName evidence="1">Putative rte ele1 orf1-h 1e-60-j 4</fullName>
    </submittedName>
</protein>
<dbReference type="EMBL" id="GBBL01000074">
    <property type="protein sequence ID" value="JAC27246.1"/>
    <property type="molecule type" value="mRNA"/>
</dbReference>
<dbReference type="AlphaFoldDB" id="A0A023FZD7"/>